<dbReference type="Pfam" id="PF02738">
    <property type="entry name" value="MoCoBD_1"/>
    <property type="match status" value="1"/>
</dbReference>
<dbReference type="PANTHER" id="PTHR47495">
    <property type="entry name" value="ALDEHYDE DEHYDROGENASE"/>
    <property type="match status" value="1"/>
</dbReference>
<protein>
    <submittedName>
        <fullName evidence="2">Aldehyde oxidase</fullName>
    </submittedName>
</protein>
<dbReference type="InterPro" id="IPR046867">
    <property type="entry name" value="AldOxase/xan_DH_MoCoBD2"/>
</dbReference>
<accession>A0ABQ1GEE7</accession>
<dbReference type="InterPro" id="IPR008274">
    <property type="entry name" value="AldOxase/xan_DH_MoCoBD1"/>
</dbReference>
<sequence length="717" mass="74861">MNAPTKIPVASRRDFLAGSGLVIGLALPMGKAAAKAAPAGEATPFAPNAFVRIAGDNTVTVIIKHVEFGQGPATGLSTIVADELDADWGQMRIAFAPANDPLYKNLAFGTMGTGGSTAMANSWMQMRNAGASARAMLVAAAARTWGVPAAEVTVAKGVVSHGAKTATFGDLAATAATMPIPEKPTLKTPAQWTLIGRDTPKLDSLVKTNGSAQFTMDVQRPGMVVSVIEHAPAFGGTVKSVDDAAALAIPGVVAVKTIPQGVVVYAKDTFAAMKGRAALKVDWDLSKAETRSTDTMIKQYIAAAATPGVECEAEGNVATALASAAKRIEATYVFPFLAHAPMETMDAVIEPKDGGADFYAGSQFQVGDTTAVSKVLGVPFAGMTLHEQYAGGSFGRRATPDMGNAVEAAMATKAFGGTTAVKHVWTRENDIRGGRYRPLIVHTIKGGVDAKGQIVGLDAVVAGQSFMRGTGFFNPSAKFDEAMVEGLTGSAYAFPALRVGANELKNGVPTLWWRSVGNTHTAYVMETFLDRLFELGKQDPIMGRIALMKDDRAKAVLKRVAEVAGGLSAKSGRARGVAFHKSFGSYVAQIAEVSVGADKLPRVHKVWAAVDCGVPINPNVIRAQIEGGVGFGLGHALYAEITLGEGGVVQQSNFDTYRSLRMAEMPEVEVAIINSTANPTGIGEPGLPPIAPAVANAWRKLTGKVVTRLPFAHSENA</sequence>
<evidence type="ECO:0000313" key="2">
    <source>
        <dbReference type="EMBL" id="GGA42069.1"/>
    </source>
</evidence>
<dbReference type="PROSITE" id="PS51318">
    <property type="entry name" value="TAT"/>
    <property type="match status" value="1"/>
</dbReference>
<dbReference type="InterPro" id="IPR052516">
    <property type="entry name" value="N-heterocyclic_Hydroxylase"/>
</dbReference>
<dbReference type="InterPro" id="IPR037165">
    <property type="entry name" value="AldOxase/xan_DH_Mopterin-bd_sf"/>
</dbReference>
<dbReference type="Gene3D" id="3.30.365.10">
    <property type="entry name" value="Aldehyde oxidase/xanthine dehydrogenase, molybdopterin binding domain"/>
    <property type="match status" value="4"/>
</dbReference>
<dbReference type="RefSeq" id="WP_188445820.1">
    <property type="nucleotide sequence ID" value="NZ_BMDW01000005.1"/>
</dbReference>
<dbReference type="InterPro" id="IPR006311">
    <property type="entry name" value="TAT_signal"/>
</dbReference>
<feature type="domain" description="Aldehyde oxidase/xanthine dehydrogenase a/b hammerhead" evidence="1">
    <location>
        <begin position="209"/>
        <end position="287"/>
    </location>
</feature>
<dbReference type="InterPro" id="IPR000674">
    <property type="entry name" value="Ald_Oxase/Xan_DH_a/b"/>
</dbReference>
<evidence type="ECO:0000313" key="3">
    <source>
        <dbReference type="Proteomes" id="UP000618591"/>
    </source>
</evidence>
<dbReference type="Gene3D" id="3.90.1170.50">
    <property type="entry name" value="Aldehyde oxidase/xanthine dehydrogenase, a/b hammerhead"/>
    <property type="match status" value="1"/>
</dbReference>
<evidence type="ECO:0000259" key="1">
    <source>
        <dbReference type="SMART" id="SM01008"/>
    </source>
</evidence>
<dbReference type="SMART" id="SM01008">
    <property type="entry name" value="Ald_Xan_dh_C"/>
    <property type="match status" value="1"/>
</dbReference>
<keyword evidence="3" id="KW-1185">Reference proteome</keyword>
<dbReference type="Proteomes" id="UP000618591">
    <property type="component" value="Unassembled WGS sequence"/>
</dbReference>
<name>A0ABQ1GEE7_9SPHN</name>
<reference evidence="3" key="1">
    <citation type="journal article" date="2019" name="Int. J. Syst. Evol. Microbiol.">
        <title>The Global Catalogue of Microorganisms (GCM) 10K type strain sequencing project: providing services to taxonomists for standard genome sequencing and annotation.</title>
        <authorList>
            <consortium name="The Broad Institute Genomics Platform"/>
            <consortium name="The Broad Institute Genome Sequencing Center for Infectious Disease"/>
            <person name="Wu L."/>
            <person name="Ma J."/>
        </authorList>
    </citation>
    <scope>NUCLEOTIDE SEQUENCE [LARGE SCALE GENOMIC DNA]</scope>
    <source>
        <strain evidence="3">CGMCC 1.10106</strain>
    </source>
</reference>
<dbReference type="EMBL" id="BMDW01000005">
    <property type="protein sequence ID" value="GGA42069.1"/>
    <property type="molecule type" value="Genomic_DNA"/>
</dbReference>
<dbReference type="InterPro" id="IPR012368">
    <property type="entry name" value="OxRdtase_Mopterin-bd_su_IorB"/>
</dbReference>
<comment type="caution">
    <text evidence="2">The sequence shown here is derived from an EMBL/GenBank/DDBJ whole genome shotgun (WGS) entry which is preliminary data.</text>
</comment>
<organism evidence="2 3">
    <name type="scientific">Sphingomonas psychrolutea</name>
    <dbReference type="NCBI Taxonomy" id="1259676"/>
    <lineage>
        <taxon>Bacteria</taxon>
        <taxon>Pseudomonadati</taxon>
        <taxon>Pseudomonadota</taxon>
        <taxon>Alphaproteobacteria</taxon>
        <taxon>Sphingomonadales</taxon>
        <taxon>Sphingomonadaceae</taxon>
        <taxon>Sphingomonas</taxon>
    </lineage>
</organism>
<dbReference type="PANTHER" id="PTHR47495:SF2">
    <property type="entry name" value="ALDEHYDE DEHYDROGENASE"/>
    <property type="match status" value="1"/>
</dbReference>
<gene>
    <name evidence="2" type="ORF">GCM10011395_10430</name>
</gene>
<dbReference type="PIRSF" id="PIRSF036389">
    <property type="entry name" value="IOR_B"/>
    <property type="match status" value="1"/>
</dbReference>
<dbReference type="SUPFAM" id="SSF56003">
    <property type="entry name" value="Molybdenum cofactor-binding domain"/>
    <property type="match status" value="2"/>
</dbReference>
<proteinExistence type="predicted"/>
<dbReference type="Pfam" id="PF20256">
    <property type="entry name" value="MoCoBD_2"/>
    <property type="match status" value="2"/>
</dbReference>